<evidence type="ECO:0008006" key="3">
    <source>
        <dbReference type="Google" id="ProtNLM"/>
    </source>
</evidence>
<dbReference type="Proteomes" id="UP000605099">
    <property type="component" value="Unassembled WGS sequence"/>
</dbReference>
<comment type="caution">
    <text evidence="1">The sequence shown here is derived from an EMBL/GenBank/DDBJ whole genome shotgun (WGS) entry which is preliminary data.</text>
</comment>
<dbReference type="Pfam" id="PF10604">
    <property type="entry name" value="Polyketide_cyc2"/>
    <property type="match status" value="1"/>
</dbReference>
<sequence>MIEEINETILHASPAKVWPVLSRFEDYKFWHPYTRPTGLPVPKSVVQYSFRIDPRKDRFWTMDSVVAECDEGTRLAFQLRLGWLMTLEERFSIGHDPVGSKLVHSYRCTGLLSLLPLRGLRRNFQGMLKATDRLLQRRLTRVLSKPKSNKPRARKGFRPDR</sequence>
<reference evidence="2" key="1">
    <citation type="journal article" date="2019" name="Int. J. Syst. Evol. Microbiol.">
        <title>The Global Catalogue of Microorganisms (GCM) 10K type strain sequencing project: providing services to taxonomists for standard genome sequencing and annotation.</title>
        <authorList>
            <consortium name="The Broad Institute Genomics Platform"/>
            <consortium name="The Broad Institute Genome Sequencing Center for Infectious Disease"/>
            <person name="Wu L."/>
            <person name="Ma J."/>
        </authorList>
    </citation>
    <scope>NUCLEOTIDE SEQUENCE [LARGE SCALE GENOMIC DNA]</scope>
    <source>
        <strain evidence="2">CGMCC 1.6784</strain>
    </source>
</reference>
<evidence type="ECO:0000313" key="2">
    <source>
        <dbReference type="Proteomes" id="UP000605099"/>
    </source>
</evidence>
<keyword evidence="2" id="KW-1185">Reference proteome</keyword>
<dbReference type="Gene3D" id="3.30.530.20">
    <property type="match status" value="1"/>
</dbReference>
<proteinExistence type="predicted"/>
<protein>
    <recommendedName>
        <fullName evidence="3">SRPBCC domain-containing protein</fullName>
    </recommendedName>
</protein>
<dbReference type="EMBL" id="BMLK01000005">
    <property type="protein sequence ID" value="GGN45670.1"/>
    <property type="molecule type" value="Genomic_DNA"/>
</dbReference>
<dbReference type="RefSeq" id="WP_188818795.1">
    <property type="nucleotide sequence ID" value="NZ_BMLK01000005.1"/>
</dbReference>
<accession>A0ABQ2JH57</accession>
<evidence type="ECO:0000313" key="1">
    <source>
        <dbReference type="EMBL" id="GGN45670.1"/>
    </source>
</evidence>
<dbReference type="InterPro" id="IPR023393">
    <property type="entry name" value="START-like_dom_sf"/>
</dbReference>
<name>A0ABQ2JH57_9SPHN</name>
<dbReference type="InterPro" id="IPR019587">
    <property type="entry name" value="Polyketide_cyclase/dehydratase"/>
</dbReference>
<dbReference type="SUPFAM" id="SSF55961">
    <property type="entry name" value="Bet v1-like"/>
    <property type="match status" value="1"/>
</dbReference>
<gene>
    <name evidence="1" type="ORF">GCM10011349_11980</name>
</gene>
<organism evidence="1 2">
    <name type="scientific">Novosphingobium indicum</name>
    <dbReference type="NCBI Taxonomy" id="462949"/>
    <lineage>
        <taxon>Bacteria</taxon>
        <taxon>Pseudomonadati</taxon>
        <taxon>Pseudomonadota</taxon>
        <taxon>Alphaproteobacteria</taxon>
        <taxon>Sphingomonadales</taxon>
        <taxon>Sphingomonadaceae</taxon>
        <taxon>Novosphingobium</taxon>
    </lineage>
</organism>